<accession>A0ABM5UTX5</accession>
<organism evidence="9 11">
    <name type="scientific">Candidatus Coxiella mudrowiae</name>
    <dbReference type="NCBI Taxonomy" id="2054173"/>
    <lineage>
        <taxon>Bacteria</taxon>
        <taxon>Pseudomonadati</taxon>
        <taxon>Pseudomonadota</taxon>
        <taxon>Gammaproteobacteria</taxon>
        <taxon>Legionellales</taxon>
        <taxon>Coxiellaceae</taxon>
        <taxon>Coxiella</taxon>
    </lineage>
</organism>
<dbReference type="Pfam" id="PF00198">
    <property type="entry name" value="2-oxoacid_dh"/>
    <property type="match status" value="1"/>
</dbReference>
<dbReference type="PANTHER" id="PTHR43178">
    <property type="entry name" value="DIHYDROLIPOAMIDE ACETYLTRANSFERASE COMPONENT OF PYRUVATE DEHYDROGENASE COMPLEX"/>
    <property type="match status" value="1"/>
</dbReference>
<evidence type="ECO:0000313" key="9">
    <source>
        <dbReference type="EMBL" id="AKQ33384.1"/>
    </source>
</evidence>
<dbReference type="InterPro" id="IPR001078">
    <property type="entry name" value="2-oxoacid_DH_actylTfrase"/>
</dbReference>
<dbReference type="InterPro" id="IPR000089">
    <property type="entry name" value="Biotin_lipoyl"/>
</dbReference>
<dbReference type="EMBL" id="CP011126">
    <property type="protein sequence ID" value="AKQ33384.1"/>
    <property type="molecule type" value="Genomic_DNA"/>
</dbReference>
<dbReference type="InterPro" id="IPR004167">
    <property type="entry name" value="PSBD"/>
</dbReference>
<evidence type="ECO:0000256" key="6">
    <source>
        <dbReference type="ARBA" id="ARBA00023315"/>
    </source>
</evidence>
<dbReference type="Pfam" id="PF00364">
    <property type="entry name" value="Biotin_lipoyl"/>
    <property type="match status" value="1"/>
</dbReference>
<dbReference type="PROSITE" id="PS50968">
    <property type="entry name" value="BIOTINYL_LIPOYL"/>
    <property type="match status" value="1"/>
</dbReference>
<dbReference type="RefSeq" id="WP_048875040.1">
    <property type="nucleotide sequence ID" value="NZ_CP011126.1"/>
</dbReference>
<gene>
    <name evidence="9" type="primary">pdhC</name>
    <name evidence="9" type="ORF">CleRT_04410</name>
    <name evidence="10" type="ORF">CleRT_05850</name>
</gene>
<evidence type="ECO:0000256" key="4">
    <source>
        <dbReference type="ARBA" id="ARBA00022679"/>
    </source>
</evidence>
<evidence type="ECO:0000256" key="5">
    <source>
        <dbReference type="ARBA" id="ARBA00022823"/>
    </source>
</evidence>
<comment type="similarity">
    <text evidence="2 7">Belongs to the 2-oxoacid dehydrogenase family.</text>
</comment>
<proteinExistence type="inferred from homology"/>
<evidence type="ECO:0000256" key="7">
    <source>
        <dbReference type="RuleBase" id="RU003423"/>
    </source>
</evidence>
<dbReference type="SUPFAM" id="SSF52777">
    <property type="entry name" value="CoA-dependent acyltransferases"/>
    <property type="match status" value="1"/>
</dbReference>
<comment type="cofactor">
    <cofactor evidence="1 7">
        <name>(R)-lipoate</name>
        <dbReference type="ChEBI" id="CHEBI:83088"/>
    </cofactor>
</comment>
<evidence type="ECO:0000313" key="11">
    <source>
        <dbReference type="Proteomes" id="UP000063965"/>
    </source>
</evidence>
<dbReference type="InterPro" id="IPR011053">
    <property type="entry name" value="Single_hybrid_motif"/>
</dbReference>
<evidence type="ECO:0000256" key="1">
    <source>
        <dbReference type="ARBA" id="ARBA00001938"/>
    </source>
</evidence>
<dbReference type="CDD" id="cd06849">
    <property type="entry name" value="lipoyl_domain"/>
    <property type="match status" value="1"/>
</dbReference>
<keyword evidence="4 7" id="KW-0808">Transferase</keyword>
<feature type="domain" description="Lipoyl-binding" evidence="8">
    <location>
        <begin position="1"/>
        <end position="76"/>
    </location>
</feature>
<dbReference type="PANTHER" id="PTHR43178:SF12">
    <property type="entry name" value="DIHYDROLIPOAMIDE ACETYLTRANSFERASE COMPONENT OF PYRUVATE DEHYDROGENASE COMPLEX"/>
    <property type="match status" value="1"/>
</dbReference>
<dbReference type="SUPFAM" id="SSF51230">
    <property type="entry name" value="Single hybrid motif"/>
    <property type="match status" value="1"/>
</dbReference>
<dbReference type="Proteomes" id="UP000063965">
    <property type="component" value="Chromosome"/>
</dbReference>
<dbReference type="Pfam" id="PF02817">
    <property type="entry name" value="E3_binding"/>
    <property type="match status" value="1"/>
</dbReference>
<protein>
    <recommendedName>
        <fullName evidence="7">Dihydrolipoamide acetyltransferase component of pyruvate dehydrogenase complex</fullName>
        <ecNumber evidence="7">2.3.1.-</ecNumber>
    </recommendedName>
</protein>
<evidence type="ECO:0000256" key="2">
    <source>
        <dbReference type="ARBA" id="ARBA00007317"/>
    </source>
</evidence>
<keyword evidence="5 7" id="KW-0450">Lipoyl</keyword>
<dbReference type="Gene3D" id="2.40.50.100">
    <property type="match status" value="1"/>
</dbReference>
<keyword evidence="9" id="KW-0670">Pyruvate</keyword>
<reference evidence="9 11" key="1">
    <citation type="journal article" date="2015" name="Genome Biol. Evol.">
        <title>Distinctive Genome Reduction Rates Revealed by Genomic Analyses of Two Coxiella-Like Endosymbionts in Ticks.</title>
        <authorList>
            <person name="Gottlieb Y."/>
            <person name="Lalzar I."/>
            <person name="Klasson L."/>
        </authorList>
    </citation>
    <scope>NUCLEOTIDE SEQUENCE [LARGE SCALE GENOMIC DNA]</scope>
    <source>
        <strain evidence="9 11">CRt</strain>
    </source>
</reference>
<name>A0ABM5UTX5_9COXI</name>
<sequence length="378" mass="41482">MKFFKLPDLGEGLPDAIIREWYVKEGEEVAVDQSLVAMETAKALVDVPSPFAGKIEKLFGKPGDIIKTGHSLIGFEGEAEEVTSQDAGTVVGAIETGETVLKEAATGITVQKSEERNVVKTTPAVRMLAKQLGVDLSTIKPQGEMITTDEVKQAAQLQKTSSKSTPIEGGLTPLSNVRRAMVLSMNQSHRDVVPVSLVDDADIQAWEGQQDITIRLIRAIQEGCKEVPIMNAYFDGEEMGYQIKENINIGIAVDTPHGLYIPVLKDVIHRKDNELRQQVDRFKEMAQTRSFLSEDLRSATIMLSNFGTFAGRYANPILLPPMVTVIGVGRIRKQVMPENGQLAIHRVLPLSVTSDHRLITGGEIARFLKVLIDSLEKA</sequence>
<evidence type="ECO:0000256" key="3">
    <source>
        <dbReference type="ARBA" id="ARBA00011484"/>
    </source>
</evidence>
<dbReference type="Gene3D" id="4.10.320.10">
    <property type="entry name" value="E3-binding domain"/>
    <property type="match status" value="1"/>
</dbReference>
<evidence type="ECO:0000259" key="8">
    <source>
        <dbReference type="PROSITE" id="PS50968"/>
    </source>
</evidence>
<dbReference type="EMBL" id="CP011126">
    <property type="protein sequence ID" value="AKQ33471.1"/>
    <property type="molecule type" value="Genomic_DNA"/>
</dbReference>
<keyword evidence="6 7" id="KW-0012">Acyltransferase</keyword>
<evidence type="ECO:0000313" key="10">
    <source>
        <dbReference type="EMBL" id="AKQ33471.1"/>
    </source>
</evidence>
<dbReference type="EC" id="2.3.1.-" evidence="7"/>
<dbReference type="InterPro" id="IPR023213">
    <property type="entry name" value="CAT-like_dom_sf"/>
</dbReference>
<dbReference type="InterPro" id="IPR036625">
    <property type="entry name" value="E3-bd_dom_sf"/>
</dbReference>
<keyword evidence="11" id="KW-1185">Reference proteome</keyword>
<dbReference type="Gene3D" id="3.30.559.10">
    <property type="entry name" value="Chloramphenicol acetyltransferase-like domain"/>
    <property type="match status" value="1"/>
</dbReference>
<comment type="subunit">
    <text evidence="3">Forms a 24-polypeptide structural core with octahedral symmetry.</text>
</comment>
<dbReference type="InterPro" id="IPR050743">
    <property type="entry name" value="2-oxoacid_DH_E2_comp"/>
</dbReference>